<keyword evidence="2" id="KW-0489">Methyltransferase</keyword>
<dbReference type="GO" id="GO:0044027">
    <property type="term" value="P:negative regulation of gene expression via chromosomal CpG island methylation"/>
    <property type="evidence" value="ECO:0007669"/>
    <property type="project" value="TreeGrafter"/>
</dbReference>
<dbReference type="PRINTS" id="PR00105">
    <property type="entry name" value="C5METTRFRASE"/>
</dbReference>
<protein>
    <recommendedName>
        <fullName evidence="1">DNA (cytosine-5-)-methyltransferase</fullName>
        <ecNumber evidence="1">2.1.1.37</ecNumber>
    </recommendedName>
</protein>
<dbReference type="InterPro" id="IPR029063">
    <property type="entry name" value="SAM-dependent_MTases_sf"/>
</dbReference>
<dbReference type="NCBIfam" id="TIGR00675">
    <property type="entry name" value="dcm"/>
    <property type="match status" value="1"/>
</dbReference>
<dbReference type="Pfam" id="PF00145">
    <property type="entry name" value="DNA_methylase"/>
    <property type="match status" value="1"/>
</dbReference>
<keyword evidence="4" id="KW-0949">S-adenosyl-L-methionine</keyword>
<dbReference type="EMBL" id="MN739535">
    <property type="protein sequence ID" value="QHT11606.1"/>
    <property type="molecule type" value="Genomic_DNA"/>
</dbReference>
<dbReference type="AlphaFoldDB" id="A0A6C0D3I8"/>
<evidence type="ECO:0000313" key="5">
    <source>
        <dbReference type="EMBL" id="QHT11606.1"/>
    </source>
</evidence>
<evidence type="ECO:0000256" key="2">
    <source>
        <dbReference type="ARBA" id="ARBA00022603"/>
    </source>
</evidence>
<dbReference type="PROSITE" id="PS51679">
    <property type="entry name" value="SAM_MT_C5"/>
    <property type="match status" value="1"/>
</dbReference>
<dbReference type="InterPro" id="IPR050390">
    <property type="entry name" value="C5-Methyltransferase"/>
</dbReference>
<proteinExistence type="predicted"/>
<dbReference type="GO" id="GO:0032259">
    <property type="term" value="P:methylation"/>
    <property type="evidence" value="ECO:0007669"/>
    <property type="project" value="UniProtKB-KW"/>
</dbReference>
<dbReference type="InterPro" id="IPR031303">
    <property type="entry name" value="C5_meth_CS"/>
</dbReference>
<dbReference type="EC" id="2.1.1.37" evidence="1"/>
<dbReference type="GO" id="GO:0003677">
    <property type="term" value="F:DNA binding"/>
    <property type="evidence" value="ECO:0007669"/>
    <property type="project" value="TreeGrafter"/>
</dbReference>
<evidence type="ECO:0000256" key="4">
    <source>
        <dbReference type="ARBA" id="ARBA00022691"/>
    </source>
</evidence>
<organism evidence="5">
    <name type="scientific">viral metagenome</name>
    <dbReference type="NCBI Taxonomy" id="1070528"/>
    <lineage>
        <taxon>unclassified sequences</taxon>
        <taxon>metagenomes</taxon>
        <taxon>organismal metagenomes</taxon>
    </lineage>
</organism>
<dbReference type="GO" id="GO:0003886">
    <property type="term" value="F:DNA (cytosine-5-)-methyltransferase activity"/>
    <property type="evidence" value="ECO:0007669"/>
    <property type="project" value="UniProtKB-EC"/>
</dbReference>
<reference evidence="5" key="1">
    <citation type="journal article" date="2020" name="Nature">
        <title>Giant virus diversity and host interactions through global metagenomics.</title>
        <authorList>
            <person name="Schulz F."/>
            <person name="Roux S."/>
            <person name="Paez-Espino D."/>
            <person name="Jungbluth S."/>
            <person name="Walsh D.A."/>
            <person name="Denef V.J."/>
            <person name="McMahon K.D."/>
            <person name="Konstantinidis K.T."/>
            <person name="Eloe-Fadrosh E.A."/>
            <person name="Kyrpides N.C."/>
            <person name="Woyke T."/>
        </authorList>
    </citation>
    <scope>NUCLEOTIDE SEQUENCE</scope>
    <source>
        <strain evidence="5">GVMAG-M-3300023174-116</strain>
    </source>
</reference>
<dbReference type="PANTHER" id="PTHR10629">
    <property type="entry name" value="CYTOSINE-SPECIFIC METHYLTRANSFERASE"/>
    <property type="match status" value="1"/>
</dbReference>
<dbReference type="Gene3D" id="3.90.120.10">
    <property type="entry name" value="DNA Methylase, subunit A, domain 2"/>
    <property type="match status" value="1"/>
</dbReference>
<name>A0A6C0D3I8_9ZZZZ</name>
<dbReference type="SUPFAM" id="SSF53335">
    <property type="entry name" value="S-adenosyl-L-methionine-dependent methyltransferases"/>
    <property type="match status" value="1"/>
</dbReference>
<evidence type="ECO:0000256" key="3">
    <source>
        <dbReference type="ARBA" id="ARBA00022679"/>
    </source>
</evidence>
<keyword evidence="3" id="KW-0808">Transferase</keyword>
<evidence type="ECO:0000256" key="1">
    <source>
        <dbReference type="ARBA" id="ARBA00011975"/>
    </source>
</evidence>
<accession>A0A6C0D3I8</accession>
<dbReference type="InterPro" id="IPR001525">
    <property type="entry name" value="C5_MeTfrase"/>
</dbReference>
<dbReference type="Gene3D" id="3.40.50.150">
    <property type="entry name" value="Vaccinia Virus protein VP39"/>
    <property type="match status" value="1"/>
</dbReference>
<dbReference type="PANTHER" id="PTHR10629:SF52">
    <property type="entry name" value="DNA (CYTOSINE-5)-METHYLTRANSFERASE 1"/>
    <property type="match status" value="1"/>
</dbReference>
<sequence length="590" mass="67666">MTTYINKTRDELIIICKEQKIKGYSSLKKDELIKLLLNKTILTNVQTENVVTVCDFFCGAGGFSEGFYQEGFDIVFALDYWKPAYITHEHNHKHCKNVCMNILDIDSTEKIDEIIPDTDIIIGSPPCVSFSSSNLSGKADKTLGLQLIKQFLKIILYKKTKPNSKLKYWIMENVPNSIEFIKDKYSALELGLDPLLPDLLINNKNILIASDYGSPQGRKRAIVGDYIIPKITHSFENAIHSNKILEALGSPLNKTTQNISDPSFPLTLARSELTDHFYDSEIPSEWAIKAKRLKTDHGFMGKMDFPDRTDRLCRTIMATESYCSRESIIFKKEDCSNKYRAPTIRELACLMGFPIDYQFIGTNSNSKHKQIGNAVCVHMSMALAKAIKNAMNIFLVKKPRTLVKANINLNDLQSPLFSKYKSSPKKMNSKFHIHIPNLKINQLRVELDNITSDFDNSKYIWRCVLHKGSGKTALSVQFNNNKLHPIISSHKSFKEIDDFINIHIKPYIFSSYKFQEKNCNIVNENNESHYSPETLLELIANKITELTIKDDKIEIHELDTYLKYVKKNSYSMEIIYALYILNRALEYLIN</sequence>
<dbReference type="PROSITE" id="PS00095">
    <property type="entry name" value="C5_MTASE_2"/>
    <property type="match status" value="1"/>
</dbReference>